<keyword evidence="4" id="KW-1185">Reference proteome</keyword>
<gene>
    <name evidence="3" type="ORF">LTRI10_LOCUS26120</name>
</gene>
<reference evidence="3 4" key="1">
    <citation type="submission" date="2024-04" db="EMBL/GenBank/DDBJ databases">
        <authorList>
            <person name="Fracassetti M."/>
        </authorList>
    </citation>
    <scope>NUCLEOTIDE SEQUENCE [LARGE SCALE GENOMIC DNA]</scope>
</reference>
<dbReference type="Gene3D" id="3.90.70.80">
    <property type="match status" value="1"/>
</dbReference>
<feature type="region of interest" description="Disordered" evidence="1">
    <location>
        <begin position="168"/>
        <end position="240"/>
    </location>
</feature>
<sequence>MHSSLKKWLATSTHKIDTLFLRFHTSVNGRVIELRKDLEDSLSKVFALAYGPPYVNLNTTVSLWAVELLMEERERKIVQGCGCWIPETHGLPCKCKMDELSAAGVELHHHHLHPFWSSLVYESPPDLAEWEDHDAIERDIFTAMVQDVYKQGPAAIRKATQVLRPHILPQVEGLQEPKELEAPKGRPPRRSNTRDPSWFEHERARSAQTSRTNQSLRTSRSRTPQNRRPTAGMQKSQELQVHSERNVCPYLRWVPPSMHPLVRGWFDPEPDGHCGFRAMSHAIHGEEGHYMQMRQDLIIEVQNQWDIYKGAYQSRDGTLEQVLHRLNQTAGRCDREYWFEEVDLLAYATMYNWAIVVYGVQGERERTYGYTALPMTAPPGFTHPSYVLPMVFTGAHWVRLVLDNVDGVTPMPYFSPQWTHFRNMSTIPHWDELYQQEQELYAILGGQYEHNPRGPL</sequence>
<name>A0AAV2EH86_9ROSI</name>
<feature type="compositionally biased region" description="Polar residues" evidence="1">
    <location>
        <begin position="206"/>
        <end position="240"/>
    </location>
</feature>
<dbReference type="InterPro" id="IPR003323">
    <property type="entry name" value="OTU_dom"/>
</dbReference>
<evidence type="ECO:0000256" key="1">
    <source>
        <dbReference type="SAM" id="MobiDB-lite"/>
    </source>
</evidence>
<feature type="domain" description="OTU" evidence="2">
    <location>
        <begin position="270"/>
        <end position="374"/>
    </location>
</feature>
<dbReference type="CDD" id="cd22744">
    <property type="entry name" value="OTU"/>
    <property type="match status" value="1"/>
</dbReference>
<evidence type="ECO:0000259" key="2">
    <source>
        <dbReference type="Pfam" id="PF02338"/>
    </source>
</evidence>
<evidence type="ECO:0000313" key="4">
    <source>
        <dbReference type="Proteomes" id="UP001497516"/>
    </source>
</evidence>
<feature type="compositionally biased region" description="Basic and acidic residues" evidence="1">
    <location>
        <begin position="175"/>
        <end position="184"/>
    </location>
</feature>
<dbReference type="EMBL" id="OZ034817">
    <property type="protein sequence ID" value="CAL1384953.1"/>
    <property type="molecule type" value="Genomic_DNA"/>
</dbReference>
<evidence type="ECO:0000313" key="3">
    <source>
        <dbReference type="EMBL" id="CAL1384953.1"/>
    </source>
</evidence>
<dbReference type="Proteomes" id="UP001497516">
    <property type="component" value="Chromosome 4"/>
</dbReference>
<dbReference type="Pfam" id="PF02338">
    <property type="entry name" value="OTU"/>
    <property type="match status" value="1"/>
</dbReference>
<organism evidence="3 4">
    <name type="scientific">Linum trigynum</name>
    <dbReference type="NCBI Taxonomy" id="586398"/>
    <lineage>
        <taxon>Eukaryota</taxon>
        <taxon>Viridiplantae</taxon>
        <taxon>Streptophyta</taxon>
        <taxon>Embryophyta</taxon>
        <taxon>Tracheophyta</taxon>
        <taxon>Spermatophyta</taxon>
        <taxon>Magnoliopsida</taxon>
        <taxon>eudicotyledons</taxon>
        <taxon>Gunneridae</taxon>
        <taxon>Pentapetalae</taxon>
        <taxon>rosids</taxon>
        <taxon>fabids</taxon>
        <taxon>Malpighiales</taxon>
        <taxon>Linaceae</taxon>
        <taxon>Linum</taxon>
    </lineage>
</organism>
<proteinExistence type="predicted"/>
<protein>
    <recommendedName>
        <fullName evidence="2">OTU domain-containing protein</fullName>
    </recommendedName>
</protein>
<dbReference type="AlphaFoldDB" id="A0AAV2EH86"/>
<accession>A0AAV2EH86</accession>